<dbReference type="GO" id="GO:0004252">
    <property type="term" value="F:serine-type endopeptidase activity"/>
    <property type="evidence" value="ECO:0007669"/>
    <property type="project" value="InterPro"/>
</dbReference>
<dbReference type="SMART" id="SM00228">
    <property type="entry name" value="PDZ"/>
    <property type="match status" value="1"/>
</dbReference>
<dbReference type="InterPro" id="IPR001478">
    <property type="entry name" value="PDZ"/>
</dbReference>
<dbReference type="InterPro" id="IPR051201">
    <property type="entry name" value="Chloro_Bact_Ser_Proteases"/>
</dbReference>
<dbReference type="PROSITE" id="PS50106">
    <property type="entry name" value="PDZ"/>
    <property type="match status" value="1"/>
</dbReference>
<keyword evidence="4" id="KW-1133">Transmembrane helix</keyword>
<keyword evidence="4" id="KW-0812">Transmembrane</keyword>
<dbReference type="SUPFAM" id="SSF50494">
    <property type="entry name" value="Trypsin-like serine proteases"/>
    <property type="match status" value="1"/>
</dbReference>
<organism evidence="6 7">
    <name type="scientific">Lawsonibacter hominis</name>
    <dbReference type="NCBI Taxonomy" id="2763053"/>
    <lineage>
        <taxon>Bacteria</taxon>
        <taxon>Bacillati</taxon>
        <taxon>Bacillota</taxon>
        <taxon>Clostridia</taxon>
        <taxon>Eubacteriales</taxon>
        <taxon>Oscillospiraceae</taxon>
        <taxon>Lawsonibacter</taxon>
    </lineage>
</organism>
<accession>A0A8J6J0G7</accession>
<comment type="similarity">
    <text evidence="1">Belongs to the peptidase S1C family.</text>
</comment>
<feature type="transmembrane region" description="Helical" evidence="4">
    <location>
        <begin position="39"/>
        <end position="61"/>
    </location>
</feature>
<dbReference type="PRINTS" id="PR00834">
    <property type="entry name" value="PROTEASES2C"/>
</dbReference>
<dbReference type="Pfam" id="PF13365">
    <property type="entry name" value="Trypsin_2"/>
    <property type="match status" value="1"/>
</dbReference>
<evidence type="ECO:0000256" key="1">
    <source>
        <dbReference type="ARBA" id="ARBA00010541"/>
    </source>
</evidence>
<dbReference type="GO" id="GO:0006508">
    <property type="term" value="P:proteolysis"/>
    <property type="evidence" value="ECO:0007669"/>
    <property type="project" value="UniProtKB-KW"/>
</dbReference>
<dbReference type="InterPro" id="IPR043504">
    <property type="entry name" value="Peptidase_S1_PA_chymotrypsin"/>
</dbReference>
<sequence length="439" mass="45800">MYYSDYNRPPEEREPIETIHYQVSDPEPPKKKKGFAAKFVAVGLVCAIAGGLAGGAGAMALKSSGFFGSSTTVYEGSRPTAAVSLANVDGKTVLTAEQIYAANLDCVVGVNGDVTTNVWGQTVRNAVSGSGFVISSDGYILTNYHVIDGVSDIKVTFADGSSYDAVVVGGEEENDIAVLKIEAAGLHAVTLGDSDALAVGESVYAIGNPLGELTFTLTGGLVSAKDRTITMSDGTIMNMLQTDTAINSGNSGGPLFDRYGQAVGIVSAKYSSSASSSEASIEGIGFAIPINDVKDMVTSIIENGYVTGKPNVGILMNDVDSSAQRYGIPAGAEITAILDGSCAQKAGLQVGDIITAVDDSAVSGTTQLKSAVKNYKAGDTVTFTVYRDGASQTVQVTLDEDNQARSDAMDELYQQYSQSIQSQQQGNGYYNWPFGGFNY</sequence>
<keyword evidence="4" id="KW-0472">Membrane</keyword>
<gene>
    <name evidence="6" type="ORF">H8S57_07475</name>
</gene>
<comment type="caution">
    <text evidence="6">The sequence shown here is derived from an EMBL/GenBank/DDBJ whole genome shotgun (WGS) entry which is preliminary data.</text>
</comment>
<dbReference type="Pfam" id="PF13180">
    <property type="entry name" value="PDZ_2"/>
    <property type="match status" value="1"/>
</dbReference>
<dbReference type="SUPFAM" id="SSF50156">
    <property type="entry name" value="PDZ domain-like"/>
    <property type="match status" value="1"/>
</dbReference>
<dbReference type="EMBL" id="JACOPP010000008">
    <property type="protein sequence ID" value="MBC5733567.1"/>
    <property type="molecule type" value="Genomic_DNA"/>
</dbReference>
<dbReference type="Proteomes" id="UP000661435">
    <property type="component" value="Unassembled WGS sequence"/>
</dbReference>
<dbReference type="InterPro" id="IPR009003">
    <property type="entry name" value="Peptidase_S1_PA"/>
</dbReference>
<dbReference type="PANTHER" id="PTHR43343">
    <property type="entry name" value="PEPTIDASE S12"/>
    <property type="match status" value="1"/>
</dbReference>
<keyword evidence="2" id="KW-0645">Protease</keyword>
<dbReference type="Gene3D" id="2.40.10.10">
    <property type="entry name" value="Trypsin-like serine proteases"/>
    <property type="match status" value="2"/>
</dbReference>
<evidence type="ECO:0000259" key="5">
    <source>
        <dbReference type="PROSITE" id="PS50106"/>
    </source>
</evidence>
<feature type="domain" description="PDZ" evidence="5">
    <location>
        <begin position="308"/>
        <end position="389"/>
    </location>
</feature>
<evidence type="ECO:0000256" key="2">
    <source>
        <dbReference type="ARBA" id="ARBA00022670"/>
    </source>
</evidence>
<dbReference type="AlphaFoldDB" id="A0A8J6J0G7"/>
<evidence type="ECO:0000313" key="6">
    <source>
        <dbReference type="EMBL" id="MBC5733567.1"/>
    </source>
</evidence>
<dbReference type="InterPro" id="IPR036034">
    <property type="entry name" value="PDZ_sf"/>
</dbReference>
<reference evidence="6" key="1">
    <citation type="submission" date="2020-08" db="EMBL/GenBank/DDBJ databases">
        <title>Genome public.</title>
        <authorList>
            <person name="Liu C."/>
            <person name="Sun Q."/>
        </authorList>
    </citation>
    <scope>NUCLEOTIDE SEQUENCE</scope>
    <source>
        <strain evidence="6">NSJ-51</strain>
    </source>
</reference>
<protein>
    <submittedName>
        <fullName evidence="6">Trypsin-like peptidase domain-containing protein</fullName>
    </submittedName>
</protein>
<dbReference type="Gene3D" id="2.30.42.10">
    <property type="match status" value="1"/>
</dbReference>
<evidence type="ECO:0000313" key="7">
    <source>
        <dbReference type="Proteomes" id="UP000661435"/>
    </source>
</evidence>
<keyword evidence="3" id="KW-0378">Hydrolase</keyword>
<dbReference type="RefSeq" id="WP_186907463.1">
    <property type="nucleotide sequence ID" value="NZ_JACOPP010000008.1"/>
</dbReference>
<dbReference type="PANTHER" id="PTHR43343:SF3">
    <property type="entry name" value="PROTEASE DO-LIKE 8, CHLOROPLASTIC"/>
    <property type="match status" value="1"/>
</dbReference>
<keyword evidence="7" id="KW-1185">Reference proteome</keyword>
<evidence type="ECO:0000256" key="4">
    <source>
        <dbReference type="SAM" id="Phobius"/>
    </source>
</evidence>
<dbReference type="InterPro" id="IPR001940">
    <property type="entry name" value="Peptidase_S1C"/>
</dbReference>
<evidence type="ECO:0000256" key="3">
    <source>
        <dbReference type="ARBA" id="ARBA00022801"/>
    </source>
</evidence>
<name>A0A8J6J0G7_9FIRM</name>
<proteinExistence type="inferred from homology"/>